<accession>A0A3M7S0F9</accession>
<keyword evidence="3" id="KW-1185">Reference proteome</keyword>
<reference evidence="2 3" key="1">
    <citation type="journal article" date="2018" name="Sci. Rep.">
        <title>Genomic signatures of local adaptation to the degree of environmental predictability in rotifers.</title>
        <authorList>
            <person name="Franch-Gras L."/>
            <person name="Hahn C."/>
            <person name="Garcia-Roger E.M."/>
            <person name="Carmona M.J."/>
            <person name="Serra M."/>
            <person name="Gomez A."/>
        </authorList>
    </citation>
    <scope>NUCLEOTIDE SEQUENCE [LARGE SCALE GENOMIC DNA]</scope>
    <source>
        <strain evidence="2">HYR1</strain>
    </source>
</reference>
<feature type="signal peptide" evidence="1">
    <location>
        <begin position="1"/>
        <end position="29"/>
    </location>
</feature>
<dbReference type="Proteomes" id="UP000276133">
    <property type="component" value="Unassembled WGS sequence"/>
</dbReference>
<gene>
    <name evidence="2" type="ORF">BpHYR1_028480</name>
</gene>
<keyword evidence="1" id="KW-0732">Signal</keyword>
<dbReference type="EMBL" id="REGN01002248">
    <property type="protein sequence ID" value="RNA29294.1"/>
    <property type="molecule type" value="Genomic_DNA"/>
</dbReference>
<organism evidence="2 3">
    <name type="scientific">Brachionus plicatilis</name>
    <name type="common">Marine rotifer</name>
    <name type="synonym">Brachionus muelleri</name>
    <dbReference type="NCBI Taxonomy" id="10195"/>
    <lineage>
        <taxon>Eukaryota</taxon>
        <taxon>Metazoa</taxon>
        <taxon>Spiralia</taxon>
        <taxon>Gnathifera</taxon>
        <taxon>Rotifera</taxon>
        <taxon>Eurotatoria</taxon>
        <taxon>Monogononta</taxon>
        <taxon>Pseudotrocha</taxon>
        <taxon>Ploima</taxon>
        <taxon>Brachionidae</taxon>
        <taxon>Brachionus</taxon>
    </lineage>
</organism>
<feature type="chain" id="PRO_5018237085" evidence="1">
    <location>
        <begin position="30"/>
        <end position="76"/>
    </location>
</feature>
<dbReference type="AlphaFoldDB" id="A0A3M7S0F9"/>
<name>A0A3M7S0F9_BRAPC</name>
<proteinExistence type="predicted"/>
<evidence type="ECO:0000313" key="3">
    <source>
        <dbReference type="Proteomes" id="UP000276133"/>
    </source>
</evidence>
<sequence>MATVPFIFLIFQHLVRLLCLYWGIQSTTSNNLITPAMLWLRDQTINEKAFKDKSLFEINWNLKLINEKQAFIYDKF</sequence>
<evidence type="ECO:0000313" key="2">
    <source>
        <dbReference type="EMBL" id="RNA29294.1"/>
    </source>
</evidence>
<comment type="caution">
    <text evidence="2">The sequence shown here is derived from an EMBL/GenBank/DDBJ whole genome shotgun (WGS) entry which is preliminary data.</text>
</comment>
<protein>
    <submittedName>
        <fullName evidence="2">Uncharacterized protein</fullName>
    </submittedName>
</protein>
<evidence type="ECO:0000256" key="1">
    <source>
        <dbReference type="SAM" id="SignalP"/>
    </source>
</evidence>